<dbReference type="STRING" id="180088.A0A1J8PJP2"/>
<dbReference type="OrthoDB" id="3231855at2759"/>
<evidence type="ECO:0000313" key="3">
    <source>
        <dbReference type="EMBL" id="OJA08019.1"/>
    </source>
</evidence>
<comment type="caution">
    <text evidence="3">The sequence shown here is derived from an EMBL/GenBank/DDBJ whole genome shotgun (WGS) entry which is preliminary data.</text>
</comment>
<dbReference type="EMBL" id="LVVM01006473">
    <property type="protein sequence ID" value="OJA08019.1"/>
    <property type="molecule type" value="Genomic_DNA"/>
</dbReference>
<reference evidence="3 4" key="1">
    <citation type="submission" date="2016-03" db="EMBL/GenBank/DDBJ databases">
        <title>Comparative genomics of the ectomycorrhizal sister species Rhizopogon vinicolor and Rhizopogon vesiculosus (Basidiomycota: Boletales) reveals a divergence of the mating type B locus.</title>
        <authorList>
            <person name="Mujic A.B."/>
            <person name="Kuo A."/>
            <person name="Tritt A."/>
            <person name="Lipzen A."/>
            <person name="Chen C."/>
            <person name="Johnson J."/>
            <person name="Sharma A."/>
            <person name="Barry K."/>
            <person name="Grigoriev I.V."/>
            <person name="Spatafora J.W."/>
        </authorList>
    </citation>
    <scope>NUCLEOTIDE SEQUENCE [LARGE SCALE GENOMIC DNA]</scope>
    <source>
        <strain evidence="3 4">AM-OR11-056</strain>
    </source>
</reference>
<feature type="compositionally biased region" description="Pro residues" evidence="1">
    <location>
        <begin position="84"/>
        <end position="97"/>
    </location>
</feature>
<protein>
    <recommendedName>
        <fullName evidence="2">Smr domain-containing protein</fullName>
    </recommendedName>
</protein>
<evidence type="ECO:0000256" key="1">
    <source>
        <dbReference type="SAM" id="MobiDB-lite"/>
    </source>
</evidence>
<name>A0A1J8PJP2_9AGAM</name>
<evidence type="ECO:0000259" key="2">
    <source>
        <dbReference type="PROSITE" id="PS50828"/>
    </source>
</evidence>
<dbReference type="InterPro" id="IPR002625">
    <property type="entry name" value="Smr_dom"/>
</dbReference>
<dbReference type="AlphaFoldDB" id="A0A1J8PJP2"/>
<dbReference type="InterPro" id="IPR053020">
    <property type="entry name" value="Smr_domain_protein"/>
</dbReference>
<sequence>MVRLNKEASAKIFQENNKRSTQNTVDLHGLYVAEAEFYFERTVEQADREQSLRVIVGRGNHSDGNTPKIKPAIQALGESWRRSGPPPPQRPPSPYSPHPSRDSRSQLRSYRQVPTSRIEGVKTTSQYHDHETPLRSYPPRRQPSALCSIETPLSYVVVNEPVSPQVRPSVLHLMFTHLFNA</sequence>
<proteinExistence type="predicted"/>
<dbReference type="Gene3D" id="3.30.1370.110">
    <property type="match status" value="1"/>
</dbReference>
<dbReference type="PROSITE" id="PS50828">
    <property type="entry name" value="SMR"/>
    <property type="match status" value="1"/>
</dbReference>
<dbReference type="SUPFAM" id="SSF160443">
    <property type="entry name" value="SMR domain-like"/>
    <property type="match status" value="1"/>
</dbReference>
<feature type="domain" description="Smr" evidence="2">
    <location>
        <begin position="25"/>
        <end position="73"/>
    </location>
</feature>
<gene>
    <name evidence="3" type="ORF">AZE42_08017</name>
</gene>
<dbReference type="PANTHER" id="PTHR47417">
    <property type="entry name" value="SMR DOMAIN-CONTAINING PROTEIN YPL199C"/>
    <property type="match status" value="1"/>
</dbReference>
<keyword evidence="4" id="KW-1185">Reference proteome</keyword>
<dbReference type="Proteomes" id="UP000183567">
    <property type="component" value="Unassembled WGS sequence"/>
</dbReference>
<evidence type="ECO:0000313" key="4">
    <source>
        <dbReference type="Proteomes" id="UP000183567"/>
    </source>
</evidence>
<dbReference type="InterPro" id="IPR036063">
    <property type="entry name" value="Smr_dom_sf"/>
</dbReference>
<feature type="region of interest" description="Disordered" evidence="1">
    <location>
        <begin position="78"/>
        <end position="143"/>
    </location>
</feature>
<dbReference type="PANTHER" id="PTHR47417:SF1">
    <property type="entry name" value="SMR DOMAIN-CONTAINING PROTEIN YPL199C"/>
    <property type="match status" value="1"/>
</dbReference>
<organism evidence="3 4">
    <name type="scientific">Rhizopogon vesiculosus</name>
    <dbReference type="NCBI Taxonomy" id="180088"/>
    <lineage>
        <taxon>Eukaryota</taxon>
        <taxon>Fungi</taxon>
        <taxon>Dikarya</taxon>
        <taxon>Basidiomycota</taxon>
        <taxon>Agaricomycotina</taxon>
        <taxon>Agaricomycetes</taxon>
        <taxon>Agaricomycetidae</taxon>
        <taxon>Boletales</taxon>
        <taxon>Suillineae</taxon>
        <taxon>Rhizopogonaceae</taxon>
        <taxon>Rhizopogon</taxon>
    </lineage>
</organism>
<accession>A0A1J8PJP2</accession>
<feature type="compositionally biased region" description="Polar residues" evidence="1">
    <location>
        <begin position="106"/>
        <end position="115"/>
    </location>
</feature>